<dbReference type="InterPro" id="IPR018247">
    <property type="entry name" value="EF_Hand_1_Ca_BS"/>
</dbReference>
<evidence type="ECO:0000259" key="4">
    <source>
        <dbReference type="PROSITE" id="PS50222"/>
    </source>
</evidence>
<accession>A0A814KH80</accession>
<dbReference type="SUPFAM" id="SSF101898">
    <property type="entry name" value="NHL repeat"/>
    <property type="match status" value="4"/>
</dbReference>
<protein>
    <recommendedName>
        <fullName evidence="4">EF-hand domain-containing protein</fullName>
    </recommendedName>
</protein>
<dbReference type="SUPFAM" id="SSF47473">
    <property type="entry name" value="EF-hand"/>
    <property type="match status" value="1"/>
</dbReference>
<dbReference type="Gene3D" id="2.40.10.500">
    <property type="match status" value="3"/>
</dbReference>
<dbReference type="Gene3D" id="2.120.10.30">
    <property type="entry name" value="TolB, C-terminal domain"/>
    <property type="match status" value="4"/>
</dbReference>
<dbReference type="CDD" id="cd05819">
    <property type="entry name" value="NHL"/>
    <property type="match status" value="4"/>
</dbReference>
<dbReference type="Pfam" id="PF01436">
    <property type="entry name" value="NHL"/>
    <property type="match status" value="2"/>
</dbReference>
<keyword evidence="1" id="KW-0677">Repeat</keyword>
<gene>
    <name evidence="5" type="ORF">JYZ213_LOCUS18594</name>
</gene>
<proteinExistence type="predicted"/>
<organism evidence="5 6">
    <name type="scientific">Adineta steineri</name>
    <dbReference type="NCBI Taxonomy" id="433720"/>
    <lineage>
        <taxon>Eukaryota</taxon>
        <taxon>Metazoa</taxon>
        <taxon>Spiralia</taxon>
        <taxon>Gnathifera</taxon>
        <taxon>Rotifera</taxon>
        <taxon>Eurotatoria</taxon>
        <taxon>Bdelloidea</taxon>
        <taxon>Adinetida</taxon>
        <taxon>Adinetidae</taxon>
        <taxon>Adineta</taxon>
    </lineage>
</organism>
<name>A0A814KH80_9BILA</name>
<dbReference type="InterPro" id="IPR002048">
    <property type="entry name" value="EF_hand_dom"/>
</dbReference>
<dbReference type="PROSITE" id="PS51125">
    <property type="entry name" value="NHL"/>
    <property type="match status" value="4"/>
</dbReference>
<evidence type="ECO:0000256" key="2">
    <source>
        <dbReference type="ARBA" id="ARBA00022837"/>
    </source>
</evidence>
<evidence type="ECO:0000256" key="1">
    <source>
        <dbReference type="ARBA" id="ARBA00022737"/>
    </source>
</evidence>
<evidence type="ECO:0000313" key="5">
    <source>
        <dbReference type="EMBL" id="CAF1049421.1"/>
    </source>
</evidence>
<dbReference type="Gene3D" id="1.10.238.10">
    <property type="entry name" value="EF-hand"/>
    <property type="match status" value="2"/>
</dbReference>
<feature type="repeat" description="NHL" evidence="3">
    <location>
        <begin position="290"/>
        <end position="329"/>
    </location>
</feature>
<dbReference type="GO" id="GO:0008270">
    <property type="term" value="F:zinc ion binding"/>
    <property type="evidence" value="ECO:0007669"/>
    <property type="project" value="UniProtKB-KW"/>
</dbReference>
<dbReference type="InterPro" id="IPR011992">
    <property type="entry name" value="EF-hand-dom_pair"/>
</dbReference>
<feature type="repeat" description="NHL" evidence="3">
    <location>
        <begin position="1050"/>
        <end position="1089"/>
    </location>
</feature>
<feature type="domain" description="EF-hand" evidence="4">
    <location>
        <begin position="53"/>
        <end position="88"/>
    </location>
</feature>
<evidence type="ECO:0000313" key="6">
    <source>
        <dbReference type="Proteomes" id="UP000663845"/>
    </source>
</evidence>
<dbReference type="InterPro" id="IPR050952">
    <property type="entry name" value="TRIM-NHL_E3_ligases"/>
</dbReference>
<comment type="caution">
    <text evidence="5">The sequence shown here is derived from an EMBL/GenBank/DDBJ whole genome shotgun (WGS) entry which is preliminary data.</text>
</comment>
<dbReference type="EMBL" id="CAJNOG010000182">
    <property type="protein sequence ID" value="CAF1049421.1"/>
    <property type="molecule type" value="Genomic_DNA"/>
</dbReference>
<dbReference type="InterPro" id="IPR011042">
    <property type="entry name" value="6-blade_b-propeller_TolB-like"/>
</dbReference>
<dbReference type="PROSITE" id="PS00018">
    <property type="entry name" value="EF_HAND_1"/>
    <property type="match status" value="1"/>
</dbReference>
<feature type="repeat" description="NHL" evidence="3">
    <location>
        <begin position="587"/>
        <end position="626"/>
    </location>
</feature>
<dbReference type="GO" id="GO:0005509">
    <property type="term" value="F:calcium ion binding"/>
    <property type="evidence" value="ECO:0007669"/>
    <property type="project" value="InterPro"/>
</dbReference>
<dbReference type="PROSITE" id="PS50222">
    <property type="entry name" value="EF_HAND_2"/>
    <property type="match status" value="1"/>
</dbReference>
<dbReference type="PANTHER" id="PTHR24104">
    <property type="entry name" value="E3 UBIQUITIN-PROTEIN LIGASE NHLRC1-RELATED"/>
    <property type="match status" value="1"/>
</dbReference>
<evidence type="ECO:0000256" key="3">
    <source>
        <dbReference type="PROSITE-ProRule" id="PRU00504"/>
    </source>
</evidence>
<dbReference type="InterPro" id="IPR001258">
    <property type="entry name" value="NHL_repeat"/>
</dbReference>
<feature type="repeat" description="NHL" evidence="3">
    <location>
        <begin position="1355"/>
        <end position="1386"/>
    </location>
</feature>
<dbReference type="PANTHER" id="PTHR24104:SF25">
    <property type="entry name" value="PROTEIN LIN-41"/>
    <property type="match status" value="1"/>
</dbReference>
<sequence>MTCPTALLYSEMFLLFTVKQEYTGPIYCVYLNYLGTVDLFEYELGFILVSKQDVNLILNYLFKIFDSDKDGLLSQGEVVDVLNTFFSLIVRKNDDGSTEKPDYNLEEIKNDVSNAFGDKTQISQNELFEVLEKTTSFNQPKFRPTATWNPHAITIANQSIVGETPFGIFVNTNNTIYVFNQQNNVTVIWQEDSINSTKIIHGNFTKSLSLFVTSNGDMYIDDGEVNGRVQKWIEETNTFVTVMNVNSSCATLFVDVNDTIYCSMYLRDQVVKRSLSNSMVASNLVAAGTGIYGSAADQISTPLGIFVDVNLDLYVADCGNHRVQLFQSGQINGITVAGNTSLNPTITLRCPSGIVLDAEKYLFILDSGNHRIVGSGVNGFRCLVGCDGQGSQSNQLYSPFSLSFDTYGNMFVTDTFNHRIQKFLLMKDSSALSFNQPKFCPTATWNPDAITIANRSIVGQWPRAIFMSTNNITYVANRENNTIVMWDEESVNPTQIIHGNFTGPNSLFVTSNGDIYIDDGEVNGQVLKWIEETNTFVTVMNVNSECAGLFVDVNDNIYCSLYDEHQVVKRSLDDAVITSNSVAAGTGIEGSDPNQLLDPRGIFVDVNLDLYVADCGNHRVQLFQSGQINGITVAGSTSQSPTITLRFPSGIILDAEKYLFILDSGNHRIVGSGVSGFRCLVGCDGTGPQSNELSGPFSFSFDHSRNIFVTDQWNNRIQKFQYLEESCDTSSVVETFYSSVLTSNHPIYPRTGCDFSYYEAIKIRVYKNGHYSFNSISNINTYGYMYAKDFFPFIPSINLIAKDDGSSSNSQFNISIPLQINTEYILVVTTYNLIETGAFSIYISGPDRVDLERLIDLDVDTKYILVVTTSHANVTGAFSIIVSGPTKAVLEYTTLSFNQPKFCPTATWNSDAINIANQSTAGPYPRAIFVNTNNTIYVANRENKRIVMWQDGSVTPTNSILGDFTQPNSLFVTSNGDIYIDDGAFNDRVQKWKAETNTFVIVMTVNSSCSGLFVDIKGTLYCSMTNHHQVVKRSLNDAVMNSNHVAAGTGSLGSDPNQLYGPHGIFVDVNFDLYVADCFNHRIQLLQSGESNGITVAGSTSLNPTIELYYPTGIILDAEKYLFIVDQNNNRIVGSSSNGFRCLVGCYGIGSQSNQLNNPFSFSFDHSGNIFVSDSNNDRIQKFKYLEESCALSFNQPKFCSTASWKSNGITFANKSTVGEYSSAIFVSINNTVYVANQEDKRIVMWDDESVNPTKIIHGNFTETWSLFVTLNGDIYIDDGQKNGRVQKWIAKTNNFVTVMNVSSSCSGLFVDINNTLYCSMSKHHQVVKRSLNDPVMSSNVVAAGTGIYGYGLDQLDGPRGIFVDVNLDLYVADGDNNRVQLFQREKSNGITVAGSETWRQTIQLHYPTGIIVDAEKYLFIVDQGNSRIVGSGFNGFRCLVGCYGIDFQYNQLNSPFSFSFDHSRNIFVTDQSNHRIQKFQYYEESCALTPNSSIYFQACSVLDSYYEEIQINVTTTGYYAFLINSEMKTMYAYIYINNFNPFDVTKNVLSHSGDFGNQGQFKVTAVLEANMRYILVITTSASNVTGNVSIEVSGLSYIGFNRICEYI</sequence>
<keyword evidence="2" id="KW-0106">Calcium</keyword>
<dbReference type="Proteomes" id="UP000663845">
    <property type="component" value="Unassembled WGS sequence"/>
</dbReference>
<reference evidence="5" key="1">
    <citation type="submission" date="2021-02" db="EMBL/GenBank/DDBJ databases">
        <authorList>
            <person name="Nowell W R."/>
        </authorList>
    </citation>
    <scope>NUCLEOTIDE SEQUENCE</scope>
</reference>